<dbReference type="Gene3D" id="3.60.40.10">
    <property type="entry name" value="PPM-type phosphatase domain"/>
    <property type="match status" value="1"/>
</dbReference>
<accession>A0A285R1G0</accession>
<proteinExistence type="predicted"/>
<dbReference type="SMART" id="SM00331">
    <property type="entry name" value="PP2C_SIG"/>
    <property type="match status" value="1"/>
</dbReference>
<dbReference type="CDD" id="cd00143">
    <property type="entry name" value="PP2Cc"/>
    <property type="match status" value="1"/>
</dbReference>
<evidence type="ECO:0000259" key="1">
    <source>
        <dbReference type="PROSITE" id="PS51746"/>
    </source>
</evidence>
<dbReference type="PANTHER" id="PTHR13832:SF827">
    <property type="entry name" value="PROTEIN PHOSPHATASE 1L"/>
    <property type="match status" value="1"/>
</dbReference>
<reference evidence="2 3" key="1">
    <citation type="submission" date="2017-07" db="EMBL/GenBank/DDBJ databases">
        <authorList>
            <person name="Sun Z.S."/>
            <person name="Albrecht U."/>
            <person name="Echele G."/>
            <person name="Lee C.C."/>
        </authorList>
    </citation>
    <scope>NUCLEOTIDE SEQUENCE [LARGE SCALE GENOMIC DNA]</scope>
    <source>
        <strain evidence="2 3">CGMCC 1.12672</strain>
    </source>
</reference>
<evidence type="ECO:0000313" key="3">
    <source>
        <dbReference type="Proteomes" id="UP000219494"/>
    </source>
</evidence>
<dbReference type="InterPro" id="IPR036457">
    <property type="entry name" value="PPM-type-like_dom_sf"/>
</dbReference>
<evidence type="ECO:0000313" key="2">
    <source>
        <dbReference type="EMBL" id="SOB87664.1"/>
    </source>
</evidence>
<gene>
    <name evidence="2" type="ORF">SAMN06297144_2800</name>
</gene>
<dbReference type="GO" id="GO:0004722">
    <property type="term" value="F:protein serine/threonine phosphatase activity"/>
    <property type="evidence" value="ECO:0007669"/>
    <property type="project" value="InterPro"/>
</dbReference>
<name>A0A285R1G0_9SPHN</name>
<dbReference type="PANTHER" id="PTHR13832">
    <property type="entry name" value="PROTEIN PHOSPHATASE 2C"/>
    <property type="match status" value="1"/>
</dbReference>
<dbReference type="RefSeq" id="WP_097064632.1">
    <property type="nucleotide sequence ID" value="NZ_OBMI01000003.1"/>
</dbReference>
<dbReference type="SMART" id="SM00332">
    <property type="entry name" value="PP2Cc"/>
    <property type="match status" value="1"/>
</dbReference>
<feature type="domain" description="PPM-type phosphatase" evidence="1">
    <location>
        <begin position="9"/>
        <end position="237"/>
    </location>
</feature>
<dbReference type="Pfam" id="PF13672">
    <property type="entry name" value="PP2C_2"/>
    <property type="match status" value="1"/>
</dbReference>
<organism evidence="2 3">
    <name type="scientific">Sphingomonas guangdongensis</name>
    <dbReference type="NCBI Taxonomy" id="1141890"/>
    <lineage>
        <taxon>Bacteria</taxon>
        <taxon>Pseudomonadati</taxon>
        <taxon>Pseudomonadota</taxon>
        <taxon>Alphaproteobacteria</taxon>
        <taxon>Sphingomonadales</taxon>
        <taxon>Sphingomonadaceae</taxon>
        <taxon>Sphingomonas</taxon>
    </lineage>
</organism>
<dbReference type="EMBL" id="OBMI01000003">
    <property type="protein sequence ID" value="SOB87664.1"/>
    <property type="molecule type" value="Genomic_DNA"/>
</dbReference>
<sequence>MSTLASDLPTGVRSVARSHVGRVRTINEDRVFDCPERGLWAVVDGMGGHRGGDRAAQSVIDALRELAVGGGAVSPDAVIAALLRANAAILGQNAAAGEQAGATVITLCLHQGRAHLAWAGDSRAYRFGAAVEQLTRDHSLVQELVDAGLLTPAAAERHPQANVVTRALGVDTACEIERHIVACAPGDRFLLCSDGLSRSLDAADLDARALEPLAATLMAGAFDRDGSDNMSLVLIDIPAVPTASDPLTATRAQLS</sequence>
<dbReference type="PROSITE" id="PS51746">
    <property type="entry name" value="PPM_2"/>
    <property type="match status" value="1"/>
</dbReference>
<dbReference type="Proteomes" id="UP000219494">
    <property type="component" value="Unassembled WGS sequence"/>
</dbReference>
<dbReference type="InterPro" id="IPR015655">
    <property type="entry name" value="PP2C"/>
</dbReference>
<dbReference type="SUPFAM" id="SSF81606">
    <property type="entry name" value="PP2C-like"/>
    <property type="match status" value="1"/>
</dbReference>
<dbReference type="InterPro" id="IPR001932">
    <property type="entry name" value="PPM-type_phosphatase-like_dom"/>
</dbReference>
<dbReference type="OrthoDB" id="9801841at2"/>
<protein>
    <submittedName>
        <fullName evidence="2">Protein phosphatase/serine/threonine protein phosphatase Stp1</fullName>
    </submittedName>
</protein>
<dbReference type="AlphaFoldDB" id="A0A285R1G0"/>
<keyword evidence="3" id="KW-1185">Reference proteome</keyword>